<feature type="transmembrane region" description="Helical" evidence="1">
    <location>
        <begin position="21"/>
        <end position="42"/>
    </location>
</feature>
<name>A9BND2_DELAS</name>
<dbReference type="PROSITE" id="PS00409">
    <property type="entry name" value="PROKAR_NTER_METHYL"/>
    <property type="match status" value="1"/>
</dbReference>
<reference evidence="3" key="2">
    <citation type="submission" date="2007-11" db="EMBL/GenBank/DDBJ databases">
        <title>Complete sequence of Delftia acidovorans DSM 14801 / SPH-1.</title>
        <authorList>
            <person name="Copeland A."/>
            <person name="Lucas S."/>
            <person name="Lapidus A."/>
            <person name="Barry K."/>
            <person name="Glavina del Rio T."/>
            <person name="Dalin E."/>
            <person name="Tice H."/>
            <person name="Pitluck S."/>
            <person name="Lowry S."/>
            <person name="Clum A."/>
            <person name="Schmutz J."/>
            <person name="Larimer F."/>
            <person name="Land M."/>
            <person name="Hauser L."/>
            <person name="Kyrpides N."/>
            <person name="Kim E."/>
            <person name="Schleheck D."/>
            <person name="Richardson P."/>
        </authorList>
    </citation>
    <scope>NUCLEOTIDE SEQUENCE [LARGE SCALE GENOMIC DNA]</scope>
    <source>
        <strain evidence="3">DSM 14801 / SPH-1</strain>
    </source>
</reference>
<reference evidence="2 3" key="1">
    <citation type="journal article" date="2004" name="Appl. Environ. Microbiol.">
        <title>Mineralization of individual congeners of linear alkylbenzenesulfonate by defined pairs of heterotrophic bacteria.</title>
        <authorList>
            <person name="Schleheck D."/>
            <person name="Knepper T.P."/>
            <person name="Fischer K."/>
            <person name="Cook A.M."/>
        </authorList>
    </citation>
    <scope>NUCLEOTIDE SEQUENCE [LARGE SCALE GENOMIC DNA]</scope>
    <source>
        <strain evidence="3">DSM 14801 / SPH-1</strain>
    </source>
</reference>
<proteinExistence type="predicted"/>
<dbReference type="InterPro" id="IPR045584">
    <property type="entry name" value="Pilin-like"/>
</dbReference>
<accession>A9BND2</accession>
<dbReference type="RefSeq" id="WP_012206997.1">
    <property type="nucleotide sequence ID" value="NC_010002.1"/>
</dbReference>
<dbReference type="AlphaFoldDB" id="A9BND2"/>
<dbReference type="Proteomes" id="UP000000784">
    <property type="component" value="Chromosome"/>
</dbReference>
<dbReference type="InterPro" id="IPR031982">
    <property type="entry name" value="PilE-like"/>
</dbReference>
<dbReference type="EMBL" id="CP000884">
    <property type="protein sequence ID" value="ABX37827.1"/>
    <property type="molecule type" value="Genomic_DNA"/>
</dbReference>
<dbReference type="Pfam" id="PF16732">
    <property type="entry name" value="ComP_DUS"/>
    <property type="match status" value="1"/>
</dbReference>
<evidence type="ECO:0000313" key="2">
    <source>
        <dbReference type="EMBL" id="ABX37827.1"/>
    </source>
</evidence>
<dbReference type="eggNOG" id="COG4968">
    <property type="taxonomic scope" value="Bacteria"/>
</dbReference>
<dbReference type="PANTHER" id="PTHR30093:SF47">
    <property type="entry name" value="TYPE IV PILUS NON-CORE MINOR PILIN PILE"/>
    <property type="match status" value="1"/>
</dbReference>
<dbReference type="Pfam" id="PF07963">
    <property type="entry name" value="N_methyl"/>
    <property type="match status" value="1"/>
</dbReference>
<dbReference type="HOGENOM" id="CLU_091705_6_1_4"/>
<keyword evidence="1" id="KW-1133">Transmembrane helix</keyword>
<dbReference type="Gene3D" id="3.30.700.10">
    <property type="entry name" value="Glycoprotein, Type 4 Pilin"/>
    <property type="match status" value="1"/>
</dbReference>
<dbReference type="SUPFAM" id="SSF54523">
    <property type="entry name" value="Pili subunits"/>
    <property type="match status" value="1"/>
</dbReference>
<keyword evidence="3" id="KW-1185">Reference proteome</keyword>
<dbReference type="KEGG" id="dac:Daci_5198"/>
<protein>
    <submittedName>
        <fullName evidence="2">Fimbrial protein pilin</fullName>
    </submittedName>
</protein>
<dbReference type="PANTHER" id="PTHR30093">
    <property type="entry name" value="GENERAL SECRETION PATHWAY PROTEIN G"/>
    <property type="match status" value="1"/>
</dbReference>
<dbReference type="GO" id="GO:0043683">
    <property type="term" value="P:type IV pilus assembly"/>
    <property type="evidence" value="ECO:0007669"/>
    <property type="project" value="InterPro"/>
</dbReference>
<sequence length="148" mass="15730">MTMPRSTNTIIMKRKNQGFTLIELMIVVAVVGILGAIAIPSYSEYIRRGHRAEARAGLLQAAQWLERASTATGTYPLTAAFPSALATVPSNRYDISLNSTDGRTFTLTATPKGAQTGDKCGNYTLTQSGLRGANGATTGTIVTDCWGK</sequence>
<keyword evidence="1" id="KW-0812">Transmembrane</keyword>
<evidence type="ECO:0000313" key="3">
    <source>
        <dbReference type="Proteomes" id="UP000000784"/>
    </source>
</evidence>
<organism evidence="2 3">
    <name type="scientific">Delftia acidovorans (strain DSM 14801 / SPH-1)</name>
    <dbReference type="NCBI Taxonomy" id="398578"/>
    <lineage>
        <taxon>Bacteria</taxon>
        <taxon>Pseudomonadati</taxon>
        <taxon>Pseudomonadota</taxon>
        <taxon>Betaproteobacteria</taxon>
        <taxon>Burkholderiales</taxon>
        <taxon>Comamonadaceae</taxon>
        <taxon>Delftia</taxon>
    </lineage>
</organism>
<dbReference type="GeneID" id="24113814"/>
<gene>
    <name evidence="2" type="ordered locus">Daci_5198</name>
</gene>
<dbReference type="STRING" id="398578.Daci_5198"/>
<dbReference type="InterPro" id="IPR012902">
    <property type="entry name" value="N_methyl_site"/>
</dbReference>
<dbReference type="NCBIfam" id="TIGR02532">
    <property type="entry name" value="IV_pilin_GFxxxE"/>
    <property type="match status" value="1"/>
</dbReference>
<evidence type="ECO:0000256" key="1">
    <source>
        <dbReference type="SAM" id="Phobius"/>
    </source>
</evidence>
<keyword evidence="1" id="KW-0472">Membrane</keyword>